<keyword evidence="10" id="KW-1185">Reference proteome</keyword>
<evidence type="ECO:0000256" key="3">
    <source>
        <dbReference type="ARBA" id="ARBA00022692"/>
    </source>
</evidence>
<reference evidence="9" key="1">
    <citation type="submission" date="2022-12" db="EMBL/GenBank/DDBJ databases">
        <title>Draft genome assemblies for two species of Escallonia (Escalloniales).</title>
        <authorList>
            <person name="Chanderbali A."/>
            <person name="Dervinis C."/>
            <person name="Anghel I."/>
            <person name="Soltis D."/>
            <person name="Soltis P."/>
            <person name="Zapata F."/>
        </authorList>
    </citation>
    <scope>NUCLEOTIDE SEQUENCE</scope>
    <source>
        <strain evidence="9">UCBG64.0493</strain>
        <tissue evidence="9">Leaf</tissue>
    </source>
</reference>
<accession>A0AA88UWZ7</accession>
<evidence type="ECO:0000256" key="6">
    <source>
        <dbReference type="ARBA" id="ARBA00023136"/>
    </source>
</evidence>
<dbReference type="GO" id="GO:0016413">
    <property type="term" value="F:O-acetyltransferase activity"/>
    <property type="evidence" value="ECO:0007669"/>
    <property type="project" value="InterPro"/>
</dbReference>
<evidence type="ECO:0000256" key="5">
    <source>
        <dbReference type="ARBA" id="ARBA00022989"/>
    </source>
</evidence>
<dbReference type="GO" id="GO:0016020">
    <property type="term" value="C:membrane"/>
    <property type="evidence" value="ECO:0007669"/>
    <property type="project" value="UniProtKB-SubCell"/>
</dbReference>
<evidence type="ECO:0000256" key="4">
    <source>
        <dbReference type="ARBA" id="ARBA00022968"/>
    </source>
</evidence>
<dbReference type="GO" id="GO:0005794">
    <property type="term" value="C:Golgi apparatus"/>
    <property type="evidence" value="ECO:0007669"/>
    <property type="project" value="TreeGrafter"/>
</dbReference>
<dbReference type="PANTHER" id="PTHR32285:SF241">
    <property type="entry name" value="PROTEIN TRICHOME BIREFRINGENCE-LIKE 4"/>
    <property type="match status" value="1"/>
</dbReference>
<keyword evidence="3" id="KW-0812">Transmembrane</keyword>
<evidence type="ECO:0008006" key="11">
    <source>
        <dbReference type="Google" id="ProtNLM"/>
    </source>
</evidence>
<proteinExistence type="inferred from homology"/>
<evidence type="ECO:0000259" key="7">
    <source>
        <dbReference type="Pfam" id="PF13839"/>
    </source>
</evidence>
<sequence>MDSFKNLMNHLTTFLRNLSSSWSKSRTHSTIILLVTIALIFFFSASDTSPTTTTNTTNLTSGLHSAATFISSLPSMLSSNTHLVYNSSGTCSVTAKGQECHQNVTETGEVGNDISSCDIFDGQWIADGFGPLYLPGSCPFIDDSFNCFNNGRTDSGYLKLRWKPHGCHIPRFDGLKMLEMLRGKRVVFVGDSLNRNMWESLVCALRASLYNKSRVFEASGRRQFRTQGFYSFRFKDYRCSIDFIKSPFLVQEWKIADKAGTRREMLRLDMIQGSSRKYHDADIIIFNTEVKQLICWEMSFFSNNYFQEGNHVYTRLEVADAYTRALKTWAQWVDSHVNPRRTRVFFRGYSASHFNDWRFCFCDIGRGGQWQSGGNCDGETEPITNETHLAPYPWMMSILESVIAEMKTPVFYLNVTRMTDYRKDGHPSIFRPAKAHNTGRNPGMIQDCSHWCLPGVPDTWNELLFATLLTSHHSSIN</sequence>
<comment type="subcellular location">
    <subcellularLocation>
        <location evidence="1">Membrane</location>
        <topology evidence="1">Single-pass membrane protein</topology>
    </subcellularLocation>
</comment>
<keyword evidence="4" id="KW-0735">Signal-anchor</keyword>
<dbReference type="EMBL" id="JAVXUP010004817">
    <property type="protein sequence ID" value="KAK2996662.1"/>
    <property type="molecule type" value="Genomic_DNA"/>
</dbReference>
<evidence type="ECO:0000256" key="1">
    <source>
        <dbReference type="ARBA" id="ARBA00004167"/>
    </source>
</evidence>
<dbReference type="InterPro" id="IPR029962">
    <property type="entry name" value="TBL"/>
</dbReference>
<feature type="domain" description="Trichome birefringence-like N-terminal" evidence="8">
    <location>
        <begin position="116"/>
        <end position="168"/>
    </location>
</feature>
<evidence type="ECO:0000313" key="10">
    <source>
        <dbReference type="Proteomes" id="UP001188597"/>
    </source>
</evidence>
<gene>
    <name evidence="9" type="ORF">RJ639_025446</name>
</gene>
<keyword evidence="6" id="KW-0472">Membrane</keyword>
<organism evidence="9 10">
    <name type="scientific">Escallonia herrerae</name>
    <dbReference type="NCBI Taxonomy" id="1293975"/>
    <lineage>
        <taxon>Eukaryota</taxon>
        <taxon>Viridiplantae</taxon>
        <taxon>Streptophyta</taxon>
        <taxon>Embryophyta</taxon>
        <taxon>Tracheophyta</taxon>
        <taxon>Spermatophyta</taxon>
        <taxon>Magnoliopsida</taxon>
        <taxon>eudicotyledons</taxon>
        <taxon>Gunneridae</taxon>
        <taxon>Pentapetalae</taxon>
        <taxon>asterids</taxon>
        <taxon>campanulids</taxon>
        <taxon>Escalloniales</taxon>
        <taxon>Escalloniaceae</taxon>
        <taxon>Escallonia</taxon>
    </lineage>
</organism>
<evidence type="ECO:0000313" key="9">
    <source>
        <dbReference type="EMBL" id="KAK2996662.1"/>
    </source>
</evidence>
<comment type="similarity">
    <text evidence="2">Belongs to the PC-esterase family. TBL subfamily.</text>
</comment>
<feature type="domain" description="Trichome birefringence-like C-terminal" evidence="7">
    <location>
        <begin position="169"/>
        <end position="466"/>
    </location>
</feature>
<comment type="caution">
    <text evidence="9">The sequence shown here is derived from an EMBL/GenBank/DDBJ whole genome shotgun (WGS) entry which is preliminary data.</text>
</comment>
<evidence type="ECO:0000259" key="8">
    <source>
        <dbReference type="Pfam" id="PF14416"/>
    </source>
</evidence>
<name>A0AA88UWZ7_9ASTE</name>
<evidence type="ECO:0000256" key="2">
    <source>
        <dbReference type="ARBA" id="ARBA00007727"/>
    </source>
</evidence>
<dbReference type="AlphaFoldDB" id="A0AA88UWZ7"/>
<keyword evidence="5" id="KW-1133">Transmembrane helix</keyword>
<dbReference type="InterPro" id="IPR025846">
    <property type="entry name" value="TBL_N"/>
</dbReference>
<dbReference type="Proteomes" id="UP001188597">
    <property type="component" value="Unassembled WGS sequence"/>
</dbReference>
<protein>
    <recommendedName>
        <fullName evidence="11">Trichome birefringence-like N-terminal domain-containing protein</fullName>
    </recommendedName>
</protein>
<dbReference type="PANTHER" id="PTHR32285">
    <property type="entry name" value="PROTEIN TRICHOME BIREFRINGENCE-LIKE 9-RELATED"/>
    <property type="match status" value="1"/>
</dbReference>
<dbReference type="InterPro" id="IPR026057">
    <property type="entry name" value="TBL_C"/>
</dbReference>
<dbReference type="Pfam" id="PF14416">
    <property type="entry name" value="PMR5N"/>
    <property type="match status" value="1"/>
</dbReference>
<dbReference type="Pfam" id="PF13839">
    <property type="entry name" value="PC-Esterase"/>
    <property type="match status" value="1"/>
</dbReference>